<evidence type="ECO:0000313" key="3">
    <source>
        <dbReference type="Proteomes" id="UP000076088"/>
    </source>
</evidence>
<feature type="region of interest" description="Disordered" evidence="1">
    <location>
        <begin position="1"/>
        <end position="37"/>
    </location>
</feature>
<evidence type="ECO:0000313" key="2">
    <source>
        <dbReference type="EMBL" id="AMU89875.1"/>
    </source>
</evidence>
<evidence type="ECO:0000256" key="1">
    <source>
        <dbReference type="SAM" id="MobiDB-lite"/>
    </source>
</evidence>
<sequence length="108" mass="11056">MFASDSLAPIAPDHSQPLGNKLITDIPPVHRDPAKPSPVFVRTSAMEFGRLAQDYAEAVSGGISGARVAAVAARATGKLGSIDRAGEGDEADAGPVTEAQAISVMDRS</sequence>
<dbReference type="AlphaFoldDB" id="A0AAC8Z121"/>
<proteinExistence type="predicted"/>
<feature type="region of interest" description="Disordered" evidence="1">
    <location>
        <begin position="81"/>
        <end position="108"/>
    </location>
</feature>
<gene>
    <name evidence="2" type="ORF">ATM17_12600</name>
</gene>
<name>A0AAC8Z121_SPHMC</name>
<keyword evidence="3" id="KW-1185">Reference proteome</keyword>
<dbReference type="Proteomes" id="UP000076088">
    <property type="component" value="Chromosome"/>
</dbReference>
<protein>
    <submittedName>
        <fullName evidence="2">Uncharacterized protein</fullName>
    </submittedName>
</protein>
<organism evidence="2 3">
    <name type="scientific">Sphingopyxis macrogoltabida</name>
    <name type="common">Sphingomonas macrogoltabidus</name>
    <dbReference type="NCBI Taxonomy" id="33050"/>
    <lineage>
        <taxon>Bacteria</taxon>
        <taxon>Pseudomonadati</taxon>
        <taxon>Pseudomonadota</taxon>
        <taxon>Alphaproteobacteria</taxon>
        <taxon>Sphingomonadales</taxon>
        <taxon>Sphingomonadaceae</taxon>
        <taxon>Sphingopyxis</taxon>
    </lineage>
</organism>
<accession>A0AAC8Z121</accession>
<reference evidence="3" key="1">
    <citation type="submission" date="2015-11" db="EMBL/GenBank/DDBJ databases">
        <title>Complete genome sequence of a polyethylene-glycol degrader Sphingopyxis macrogoltabida 203N (NBRC 111659).</title>
        <authorList>
            <person name="Yoshiyuki O."/>
            <person name="Shouta N."/>
            <person name="Nagata Y."/>
            <person name="Numata M."/>
            <person name="Tsuchikane K."/>
            <person name="Hosoyama A."/>
            <person name="Yamazoe A."/>
            <person name="Tsuda M."/>
            <person name="Fujita N."/>
            <person name="Kawai F."/>
        </authorList>
    </citation>
    <scope>NUCLEOTIDE SEQUENCE [LARGE SCALE GENOMIC DNA]</scope>
    <source>
        <strain evidence="3">203N</strain>
    </source>
</reference>
<reference evidence="2 3" key="2">
    <citation type="journal article" date="2016" name="Genome Announc.">
        <title>Complete Genome Sequence of Sphingopyxis macrogoltabida Strain 203N (NBRC 111659), a Polyethylene Glycol Degrader.</title>
        <authorList>
            <person name="Ohtsubo Y."/>
            <person name="Nonoyama S."/>
            <person name="Nagata Y."/>
            <person name="Numata M."/>
            <person name="Tsuchikane K."/>
            <person name="Hosoyama A."/>
            <person name="Yamazoe A."/>
            <person name="Tsuda M."/>
            <person name="Fujita N."/>
            <person name="Kawai F."/>
        </authorList>
    </citation>
    <scope>NUCLEOTIDE SEQUENCE [LARGE SCALE GENOMIC DNA]</scope>
    <source>
        <strain evidence="2 3">203N</strain>
    </source>
</reference>
<dbReference type="KEGG" id="smaz:LH19_07230"/>
<dbReference type="EMBL" id="CP013344">
    <property type="protein sequence ID" value="AMU89875.1"/>
    <property type="molecule type" value="Genomic_DNA"/>
</dbReference>